<dbReference type="EMBL" id="JAHQCW010000002">
    <property type="protein sequence ID" value="MBU9735342.1"/>
    <property type="molecule type" value="Genomic_DNA"/>
</dbReference>
<dbReference type="AlphaFoldDB" id="A0A949JX39"/>
<gene>
    <name evidence="2" type="ORF">KTH89_02270</name>
</gene>
<reference evidence="2" key="1">
    <citation type="submission" date="2021-06" db="EMBL/GenBank/DDBJ databases">
        <title>Description of novel taxa of the family Lachnospiraceae.</title>
        <authorList>
            <person name="Chaplin A.V."/>
            <person name="Sokolova S.R."/>
            <person name="Pikina A.P."/>
            <person name="Korzhanova M."/>
            <person name="Belova V."/>
            <person name="Korostin D."/>
            <person name="Efimov B.A."/>
        </authorList>
    </citation>
    <scope>NUCLEOTIDE SEQUENCE</scope>
    <source>
        <strain evidence="2">ASD5720</strain>
    </source>
</reference>
<dbReference type="Pfam" id="PF13450">
    <property type="entry name" value="NAD_binding_8"/>
    <property type="match status" value="1"/>
</dbReference>
<proteinExistence type="predicted"/>
<accession>A0A949JX39</accession>
<dbReference type="InterPro" id="IPR036188">
    <property type="entry name" value="FAD/NAD-bd_sf"/>
</dbReference>
<organism evidence="2 3">
    <name type="scientific">Diplocloster agilis</name>
    <dbReference type="NCBI Taxonomy" id="2850323"/>
    <lineage>
        <taxon>Bacteria</taxon>
        <taxon>Bacillati</taxon>
        <taxon>Bacillota</taxon>
        <taxon>Clostridia</taxon>
        <taxon>Lachnospirales</taxon>
        <taxon>Lachnospiraceae</taxon>
        <taxon>Diplocloster</taxon>
    </lineage>
</organism>
<evidence type="ECO:0000313" key="2">
    <source>
        <dbReference type="EMBL" id="MBU9735342.1"/>
    </source>
</evidence>
<dbReference type="InterPro" id="IPR028348">
    <property type="entry name" value="FAD-binding_protein"/>
</dbReference>
<evidence type="ECO:0000259" key="1">
    <source>
        <dbReference type="Pfam" id="PF21688"/>
    </source>
</evidence>
<keyword evidence="3" id="KW-1185">Reference proteome</keyword>
<dbReference type="PANTHER" id="PTHR42842">
    <property type="entry name" value="FAD/NAD(P)-BINDING OXIDOREDUCTASE"/>
    <property type="match status" value="1"/>
</dbReference>
<sequence length="530" mass="57623">MIRIQQLKLDIGHTPEMLRQAVADALKLPPGQIKNYHIVRRSIDARKKPDIFYVYAVDVEIPKEQQFLKKRNSKNLTLVKKQRYQFPSSGEQPLATRPVVIGSGPAGLFCALLLAGHGYQPLVLERGAGMEERKTAVERFWRTGVLDTESNVQFGEGGAGTFSDGKLNTLVKDHAGRSRKVLEIFTEAGASPDILIEHKPHIGTDVLESVVKNIRQEIIRLGGEIRFHSKVTDLEIRDHRICSVTVNGTGRIPAELVVLAIGHSARDTFARLKELAVPMQPKPFAVGIRVEHPQNMIDLAQYGVQASGKLPAADYKVTASTSTGRSVYSFCMCPGGYVVNAGSEPGAVAVNGMSYQARGGRNANSAIVVTVTPEDFGSTDILGGVEFQRRLERAAFMAGEGRVPVQLLKDFQDAEPSRNLGDIAPSIKGEWKLSDLRGVLPEVLSRSILEAMPLFDNKIPGFARPDSILSGVESRTSSPVRILRNPAYESEIQGLYPCGEGAGYAGGITSAAMDGMKTAEAIAQRYKPLA</sequence>
<dbReference type="Proteomes" id="UP000712157">
    <property type="component" value="Unassembled WGS sequence"/>
</dbReference>
<name>A0A949JX39_9FIRM</name>
<dbReference type="SUPFAM" id="SSF51905">
    <property type="entry name" value="FAD/NAD(P)-binding domain"/>
    <property type="match status" value="1"/>
</dbReference>
<dbReference type="Gene3D" id="3.30.70.2700">
    <property type="match status" value="1"/>
</dbReference>
<dbReference type="PIRSF" id="PIRSF038984">
    <property type="entry name" value="FAD_binding_protein"/>
    <property type="match status" value="1"/>
</dbReference>
<dbReference type="Pfam" id="PF21688">
    <property type="entry name" value="FAD-depend_C"/>
    <property type="match status" value="1"/>
</dbReference>
<dbReference type="RefSeq" id="WP_238720461.1">
    <property type="nucleotide sequence ID" value="NZ_JAHQCW010000002.1"/>
</dbReference>
<feature type="domain" description="FAD-dependent protein C-terminal" evidence="1">
    <location>
        <begin position="283"/>
        <end position="476"/>
    </location>
</feature>
<dbReference type="InterPro" id="IPR049516">
    <property type="entry name" value="FAD-depend_C"/>
</dbReference>
<evidence type="ECO:0000313" key="3">
    <source>
        <dbReference type="Proteomes" id="UP000712157"/>
    </source>
</evidence>
<comment type="caution">
    <text evidence="2">The sequence shown here is derived from an EMBL/GenBank/DDBJ whole genome shotgun (WGS) entry which is preliminary data.</text>
</comment>
<dbReference type="PANTHER" id="PTHR42842:SF3">
    <property type="entry name" value="FAD_NAD(P)-BINDING OXIDOREDUCTASE FAMILY PROTEIN"/>
    <property type="match status" value="1"/>
</dbReference>
<protein>
    <submittedName>
        <fullName evidence="2">FAD-dependent oxidoreductase</fullName>
    </submittedName>
</protein>
<dbReference type="Gene3D" id="3.50.50.60">
    <property type="entry name" value="FAD/NAD(P)-binding domain"/>
    <property type="match status" value="2"/>
</dbReference>
<dbReference type="PRINTS" id="PR00419">
    <property type="entry name" value="ADXRDTASE"/>
</dbReference>